<dbReference type="EMBL" id="SJPL01000001">
    <property type="protein sequence ID" value="TWT70329.1"/>
    <property type="molecule type" value="Genomic_DNA"/>
</dbReference>
<dbReference type="Pfam" id="PF00413">
    <property type="entry name" value="Peptidase_M10"/>
    <property type="match status" value="1"/>
</dbReference>
<dbReference type="PANTHER" id="PTHR10201">
    <property type="entry name" value="MATRIX METALLOPROTEINASE"/>
    <property type="match status" value="1"/>
</dbReference>
<feature type="domain" description="Peptidase M10 metallopeptidase" evidence="7">
    <location>
        <begin position="62"/>
        <end position="217"/>
    </location>
</feature>
<name>A0A5C5Y5X7_9PLAN</name>
<proteinExistence type="predicted"/>
<evidence type="ECO:0000259" key="7">
    <source>
        <dbReference type="Pfam" id="PF00413"/>
    </source>
</evidence>
<dbReference type="GO" id="GO:0031012">
    <property type="term" value="C:extracellular matrix"/>
    <property type="evidence" value="ECO:0007669"/>
    <property type="project" value="InterPro"/>
</dbReference>
<accession>A0A5C5Y5X7</accession>
<dbReference type="RefSeq" id="WP_145301468.1">
    <property type="nucleotide sequence ID" value="NZ_CP036319.1"/>
</dbReference>
<keyword evidence="2" id="KW-0479">Metal-binding</keyword>
<keyword evidence="4" id="KW-0862">Zinc</keyword>
<evidence type="ECO:0000256" key="4">
    <source>
        <dbReference type="ARBA" id="ARBA00022833"/>
    </source>
</evidence>
<evidence type="ECO:0000256" key="6">
    <source>
        <dbReference type="SAM" id="MobiDB-lite"/>
    </source>
</evidence>
<keyword evidence="9" id="KW-1185">Reference proteome</keyword>
<evidence type="ECO:0000313" key="8">
    <source>
        <dbReference type="EMBL" id="TWT70329.1"/>
    </source>
</evidence>
<dbReference type="InterPro" id="IPR001818">
    <property type="entry name" value="Pept_M10_metallopeptidase"/>
</dbReference>
<dbReference type="InterPro" id="IPR024079">
    <property type="entry name" value="MetalloPept_cat_dom_sf"/>
</dbReference>
<keyword evidence="3" id="KW-0378">Hydrolase</keyword>
<evidence type="ECO:0000313" key="9">
    <source>
        <dbReference type="Proteomes" id="UP000317238"/>
    </source>
</evidence>
<keyword evidence="1" id="KW-0645">Protease</keyword>
<keyword evidence="5" id="KW-0482">Metalloprotease</keyword>
<gene>
    <name evidence="8" type="ORF">Pan14r_26340</name>
</gene>
<evidence type="ECO:0000256" key="5">
    <source>
        <dbReference type="ARBA" id="ARBA00023049"/>
    </source>
</evidence>
<evidence type="ECO:0000256" key="1">
    <source>
        <dbReference type="ARBA" id="ARBA00022670"/>
    </source>
</evidence>
<dbReference type="InterPro" id="IPR021190">
    <property type="entry name" value="Pept_M10A"/>
</dbReference>
<dbReference type="PANTHER" id="PTHR10201:SF323">
    <property type="entry name" value="MATRIX METALLOPROTEINASE-21"/>
    <property type="match status" value="1"/>
</dbReference>
<dbReference type="PRINTS" id="PR00138">
    <property type="entry name" value="MATRIXIN"/>
</dbReference>
<feature type="region of interest" description="Disordered" evidence="6">
    <location>
        <begin position="623"/>
        <end position="644"/>
    </location>
</feature>
<reference evidence="8 9" key="1">
    <citation type="submission" date="2019-02" db="EMBL/GenBank/DDBJ databases">
        <title>Deep-cultivation of Planctomycetes and their phenomic and genomic characterization uncovers novel biology.</title>
        <authorList>
            <person name="Wiegand S."/>
            <person name="Jogler M."/>
            <person name="Boedeker C."/>
            <person name="Pinto D."/>
            <person name="Vollmers J."/>
            <person name="Rivas-Marin E."/>
            <person name="Kohn T."/>
            <person name="Peeters S.H."/>
            <person name="Heuer A."/>
            <person name="Rast P."/>
            <person name="Oberbeckmann S."/>
            <person name="Bunk B."/>
            <person name="Jeske O."/>
            <person name="Meyerdierks A."/>
            <person name="Storesund J.E."/>
            <person name="Kallscheuer N."/>
            <person name="Luecker S."/>
            <person name="Lage O.M."/>
            <person name="Pohl T."/>
            <person name="Merkel B.J."/>
            <person name="Hornburger P."/>
            <person name="Mueller R.-W."/>
            <person name="Bruemmer F."/>
            <person name="Labrenz M."/>
            <person name="Spormann A.M."/>
            <person name="Op Den Camp H."/>
            <person name="Overmann J."/>
            <person name="Amann R."/>
            <person name="Jetten M.S.M."/>
            <person name="Mascher T."/>
            <person name="Medema M.H."/>
            <person name="Devos D.P."/>
            <person name="Kaster A.-K."/>
            <person name="Ovreas L."/>
            <person name="Rohde M."/>
            <person name="Galperin M.Y."/>
            <person name="Jogler C."/>
        </authorList>
    </citation>
    <scope>NUCLEOTIDE SEQUENCE [LARGE SCALE GENOMIC DNA]</scope>
    <source>
        <strain evidence="8 9">Pan14r</strain>
    </source>
</reference>
<organism evidence="8 9">
    <name type="scientific">Crateriforma conspicua</name>
    <dbReference type="NCBI Taxonomy" id="2527996"/>
    <lineage>
        <taxon>Bacteria</taxon>
        <taxon>Pseudomonadati</taxon>
        <taxon>Planctomycetota</taxon>
        <taxon>Planctomycetia</taxon>
        <taxon>Planctomycetales</taxon>
        <taxon>Planctomycetaceae</taxon>
        <taxon>Crateriforma</taxon>
    </lineage>
</organism>
<dbReference type="Proteomes" id="UP000317238">
    <property type="component" value="Unassembled WGS sequence"/>
</dbReference>
<dbReference type="Gene3D" id="3.40.390.10">
    <property type="entry name" value="Collagenase (Catalytic Domain)"/>
    <property type="match status" value="1"/>
</dbReference>
<dbReference type="OrthoDB" id="289794at2"/>
<protein>
    <submittedName>
        <fullName evidence="8">Matrixin</fullName>
    </submittedName>
</protein>
<evidence type="ECO:0000256" key="3">
    <source>
        <dbReference type="ARBA" id="ARBA00022801"/>
    </source>
</evidence>
<dbReference type="GO" id="GO:0008270">
    <property type="term" value="F:zinc ion binding"/>
    <property type="evidence" value="ECO:0007669"/>
    <property type="project" value="InterPro"/>
</dbReference>
<dbReference type="GO" id="GO:0006508">
    <property type="term" value="P:proteolysis"/>
    <property type="evidence" value="ECO:0007669"/>
    <property type="project" value="UniProtKB-KW"/>
</dbReference>
<dbReference type="GO" id="GO:0004222">
    <property type="term" value="F:metalloendopeptidase activity"/>
    <property type="evidence" value="ECO:0007669"/>
    <property type="project" value="InterPro"/>
</dbReference>
<evidence type="ECO:0000256" key="2">
    <source>
        <dbReference type="ARBA" id="ARBA00022723"/>
    </source>
</evidence>
<dbReference type="AlphaFoldDB" id="A0A5C5Y5X7"/>
<dbReference type="SUPFAM" id="SSF55486">
    <property type="entry name" value="Metalloproteases ('zincins'), catalytic domain"/>
    <property type="match status" value="1"/>
</dbReference>
<sequence length="675" mass="72622">MPAPNRRRQIQSQLLESRRMLAAFGTPWPDPSSLSISFAHDGSDIHGQGNEIHSQLDALADRQEWQELALRAFQTWSYVADINVALTNDAGADFGTPGLLQNDPRFGEFRIGSIPQSGALANTLPFQVMAGTLSGDLLLNSATNFVYHDWAGGASPDPAPPESPQQFDLFSVFLHEAGNALGIEDNDLTSSVMFQNYTVPKGILTAQDIADIQALYGQRSDDYESVDNGSLLTASLIANPAGFDPAGQTIRVRGSLKDAADVDVYRYVPLSLSGDVTVTLQAREISLLQGKIELLNLTGGVLASAEADSVFDNDVSLTLGGLSAQQLAYIRVTGANGDVYSAGDYDLVIDYRSDTVQASDLVIPAYDSLAEHLWQNFDLVDDEVGATDVIADALPLPVMPGGIQSHRQEVLSSVGGTNDSGSADVDIWKVAAPATVSGAMRVYLSPIGGDAAADLKIQILDASGATVGASGRLAADGTWTLDVDQPTPGAEYFLRISVDPSSAVDVGNYVASAEFTPAFTDAHQMFSRTIQPGEDEFVRWNLRESKMYRFDLSATAASDDAGVRLTVYDAFTKEVVLVVGATAGGSRSVHAMLDSGDYILRFAAVSRGDAPVQAVDASLFVHGLSDDQDPGNGSDPDEGDSDYDPYYYYDDYDYDYDYYYYYYDPFGYDDYYSSN</sequence>
<comment type="caution">
    <text evidence="8">The sequence shown here is derived from an EMBL/GenBank/DDBJ whole genome shotgun (WGS) entry which is preliminary data.</text>
</comment>